<dbReference type="Gene3D" id="3.40.1350.10">
    <property type="match status" value="1"/>
</dbReference>
<feature type="domain" description="Restriction endonuclease type IV Mrr" evidence="1">
    <location>
        <begin position="169"/>
        <end position="273"/>
    </location>
</feature>
<organism evidence="2 3">
    <name type="scientific">Sphingomonas gellani</name>
    <dbReference type="NCBI Taxonomy" id="1166340"/>
    <lineage>
        <taxon>Bacteria</taxon>
        <taxon>Pseudomonadati</taxon>
        <taxon>Pseudomonadota</taxon>
        <taxon>Alphaproteobacteria</taxon>
        <taxon>Sphingomonadales</taxon>
        <taxon>Sphingomonadaceae</taxon>
        <taxon>Sphingomonas</taxon>
    </lineage>
</organism>
<dbReference type="Pfam" id="PF04471">
    <property type="entry name" value="Mrr_cat"/>
    <property type="match status" value="1"/>
</dbReference>
<keyword evidence="2" id="KW-0540">Nuclease</keyword>
<dbReference type="STRING" id="1166340.SAMN05192583_0062"/>
<dbReference type="InterPro" id="IPR011856">
    <property type="entry name" value="tRNA_endonuc-like_dom_sf"/>
</dbReference>
<evidence type="ECO:0000259" key="1">
    <source>
        <dbReference type="Pfam" id="PF04471"/>
    </source>
</evidence>
<dbReference type="GO" id="GO:0004519">
    <property type="term" value="F:endonuclease activity"/>
    <property type="evidence" value="ECO:0007669"/>
    <property type="project" value="UniProtKB-KW"/>
</dbReference>
<dbReference type="GO" id="GO:0003677">
    <property type="term" value="F:DNA binding"/>
    <property type="evidence" value="ECO:0007669"/>
    <property type="project" value="InterPro"/>
</dbReference>
<protein>
    <submittedName>
        <fullName evidence="2">Restriction endonuclease</fullName>
    </submittedName>
</protein>
<dbReference type="InterPro" id="IPR007560">
    <property type="entry name" value="Restrct_endonuc_IV_Mrr"/>
</dbReference>
<reference evidence="3" key="1">
    <citation type="submission" date="2016-10" db="EMBL/GenBank/DDBJ databases">
        <authorList>
            <person name="Varghese N."/>
            <person name="Submissions S."/>
        </authorList>
    </citation>
    <scope>NUCLEOTIDE SEQUENCE [LARGE SCALE GENOMIC DNA]</scope>
    <source>
        <strain evidence="3">S6-262</strain>
    </source>
</reference>
<dbReference type="InterPro" id="IPR011335">
    <property type="entry name" value="Restrct_endonuc-II-like"/>
</dbReference>
<proteinExistence type="predicted"/>
<keyword evidence="2" id="KW-0378">Hydrolase</keyword>
<evidence type="ECO:0000313" key="2">
    <source>
        <dbReference type="EMBL" id="SEM40293.1"/>
    </source>
</evidence>
<accession>A0A1H7Y2Q6</accession>
<gene>
    <name evidence="2" type="ORF">SAMN05192583_0062</name>
</gene>
<dbReference type="Proteomes" id="UP000199206">
    <property type="component" value="Unassembled WGS sequence"/>
</dbReference>
<dbReference type="GO" id="GO:0009307">
    <property type="term" value="P:DNA restriction-modification system"/>
    <property type="evidence" value="ECO:0007669"/>
    <property type="project" value="InterPro"/>
</dbReference>
<dbReference type="EMBL" id="FOCF01000001">
    <property type="protein sequence ID" value="SEM40293.1"/>
    <property type="molecule type" value="Genomic_DNA"/>
</dbReference>
<dbReference type="OrthoDB" id="1395176at2"/>
<keyword evidence="3" id="KW-1185">Reference proteome</keyword>
<evidence type="ECO:0000313" key="3">
    <source>
        <dbReference type="Proteomes" id="UP000199206"/>
    </source>
</evidence>
<dbReference type="SUPFAM" id="SSF52980">
    <property type="entry name" value="Restriction endonuclease-like"/>
    <property type="match status" value="1"/>
</dbReference>
<dbReference type="AlphaFoldDB" id="A0A1H7Y2Q6"/>
<sequence length="311" mass="35516">MLRDMPDAPEFPLDLKSIIRDCILALFWRKADIIKFMDQSGCQATDLSIVRAPNSELKRHEIVAEVFDRLGRRSDRGYTTFQTMLSRLNEWTYFDPYWFDQQAKLDRSHAEERLAELRRMLAARNAATRAQRHAADKASKVHEAAQQRSALLAEFQQLALGKIKPQKRGYEFEKLLKKLFDEQGVAMSEGFRLVGEQIDGAFKFEGENYITEAKWQDASISTEALYKFAMKAEGKMYGRGVFISVNSYSNEGIRAIVTGKMIRTILVDGEDLTIVMEGRLPLAKMLDAKIRAAQLRGDVYVHPITHANKLS</sequence>
<name>A0A1H7Y2Q6_9SPHN</name>
<keyword evidence="2" id="KW-0255">Endonuclease</keyword>